<dbReference type="Proteomes" id="UP001565200">
    <property type="component" value="Unassembled WGS sequence"/>
</dbReference>
<accession>A0ABV4CY87</accession>
<sequence length="289" mass="32531">MNKILRCVITVLLLAYVVVAVSWSRTQADAARCSGVDIRVTDTVGTRFVTAREIAREIGDLPDRAPGMLLKGINIDSIENILSTIDKIESVRCVTTTDGRVLIEVDPLHPVARIFEHDRSYYINKDGKRISANARYHTDVPVISGRFDSLFHPRDILPLVRYIDNDSTWCSLITHIKVEDRRNIILIPLIHGHVINIGDMDDLDNKFYRLKRAYKEILPVKGWDFYDTLTVKWGGQLVATRRVKRLHHAISAVDLDAEKELPDIGTMLVGDSAGVAVEHKKTAGNKKSN</sequence>
<protein>
    <submittedName>
        <fullName evidence="1">Cell division protein FtsQ/DivIB</fullName>
    </submittedName>
</protein>
<dbReference type="EMBL" id="JBCLPP010000020">
    <property type="protein sequence ID" value="MEY8245601.1"/>
    <property type="molecule type" value="Genomic_DNA"/>
</dbReference>
<dbReference type="GO" id="GO:0051301">
    <property type="term" value="P:cell division"/>
    <property type="evidence" value="ECO:0007669"/>
    <property type="project" value="UniProtKB-KW"/>
</dbReference>
<evidence type="ECO:0000313" key="2">
    <source>
        <dbReference type="Proteomes" id="UP001565200"/>
    </source>
</evidence>
<organism evidence="1 2">
    <name type="scientific">Heminiphilus faecis</name>
    <dbReference type="NCBI Taxonomy" id="2601703"/>
    <lineage>
        <taxon>Bacteria</taxon>
        <taxon>Pseudomonadati</taxon>
        <taxon>Bacteroidota</taxon>
        <taxon>Bacteroidia</taxon>
        <taxon>Bacteroidales</taxon>
        <taxon>Muribaculaceae</taxon>
        <taxon>Heminiphilus</taxon>
    </lineage>
</organism>
<proteinExistence type="predicted"/>
<comment type="caution">
    <text evidence="1">The sequence shown here is derived from an EMBL/GenBank/DDBJ whole genome shotgun (WGS) entry which is preliminary data.</text>
</comment>
<name>A0ABV4CY87_9BACT</name>
<dbReference type="RefSeq" id="WP_121698717.1">
    <property type="nucleotide sequence ID" value="NZ_JBCLPP010000020.1"/>
</dbReference>
<reference evidence="1 2" key="1">
    <citation type="submission" date="2024-03" db="EMBL/GenBank/DDBJ databases">
        <title>Mouse gut bacterial collection (mGBC) of GemPharmatech.</title>
        <authorList>
            <person name="He Y."/>
            <person name="Dong L."/>
            <person name="Wu D."/>
            <person name="Gao X."/>
            <person name="Lin Z."/>
        </authorList>
    </citation>
    <scope>NUCLEOTIDE SEQUENCE [LARGE SCALE GENOMIC DNA]</scope>
    <source>
        <strain evidence="1 2">54-13</strain>
    </source>
</reference>
<keyword evidence="1" id="KW-0131">Cell cycle</keyword>
<keyword evidence="1" id="KW-0132">Cell division</keyword>
<keyword evidence="2" id="KW-1185">Reference proteome</keyword>
<gene>
    <name evidence="1" type="ORF">AAK873_08225</name>
</gene>
<evidence type="ECO:0000313" key="1">
    <source>
        <dbReference type="EMBL" id="MEY8245601.1"/>
    </source>
</evidence>